<organism evidence="6 7">
    <name type="scientific">Candidatus Eisenbergiella intestinigallinarum</name>
    <dbReference type="NCBI Taxonomy" id="2838549"/>
    <lineage>
        <taxon>Bacteria</taxon>
        <taxon>Bacillati</taxon>
        <taxon>Bacillota</taxon>
        <taxon>Clostridia</taxon>
        <taxon>Lachnospirales</taxon>
        <taxon>Lachnospiraceae</taxon>
        <taxon>Eisenbergiella</taxon>
    </lineage>
</organism>
<evidence type="ECO:0000313" key="7">
    <source>
        <dbReference type="Proteomes" id="UP000823922"/>
    </source>
</evidence>
<evidence type="ECO:0000259" key="5">
    <source>
        <dbReference type="PROSITE" id="PS50930"/>
    </source>
</evidence>
<comment type="function">
    <text evidence="2">May play the central regulatory role in sporulation. It may be an element of the effector pathway responsible for the activation of sporulation genes in response to nutritional stress. Spo0A may act in concert with spo0H (a sigma factor) to control the expression of some genes that are critical to the sporulation process.</text>
</comment>
<keyword evidence="3" id="KW-0597">Phosphoprotein</keyword>
<dbReference type="Gene3D" id="2.40.50.1020">
    <property type="entry name" value="LytTr DNA-binding domain"/>
    <property type="match status" value="1"/>
</dbReference>
<dbReference type="InterPro" id="IPR046947">
    <property type="entry name" value="LytR-like"/>
</dbReference>
<reference evidence="6" key="2">
    <citation type="submission" date="2021-04" db="EMBL/GenBank/DDBJ databases">
        <authorList>
            <person name="Gilroy R."/>
        </authorList>
    </citation>
    <scope>NUCLEOTIDE SEQUENCE</scope>
    <source>
        <strain evidence="6">ChiBcec1-1630</strain>
    </source>
</reference>
<proteinExistence type="predicted"/>
<feature type="domain" description="HTH LytTR-type" evidence="5">
    <location>
        <begin position="132"/>
        <end position="204"/>
    </location>
</feature>
<dbReference type="SMART" id="SM00850">
    <property type="entry name" value="LytTR"/>
    <property type="match status" value="1"/>
</dbReference>
<reference evidence="6" key="1">
    <citation type="journal article" date="2021" name="PeerJ">
        <title>Extensive microbial diversity within the chicken gut microbiome revealed by metagenomics and culture.</title>
        <authorList>
            <person name="Gilroy R."/>
            <person name="Ravi A."/>
            <person name="Getino M."/>
            <person name="Pursley I."/>
            <person name="Horton D.L."/>
            <person name="Alikhan N.F."/>
            <person name="Baker D."/>
            <person name="Gharbi K."/>
            <person name="Hall N."/>
            <person name="Watson M."/>
            <person name="Adriaenssens E.M."/>
            <person name="Foster-Nyarko E."/>
            <person name="Jarju S."/>
            <person name="Secka A."/>
            <person name="Antonio M."/>
            <person name="Oren A."/>
            <person name="Chaudhuri R.R."/>
            <person name="La Ragione R."/>
            <person name="Hildebrand F."/>
            <person name="Pallen M.J."/>
        </authorList>
    </citation>
    <scope>NUCLEOTIDE SEQUENCE</scope>
    <source>
        <strain evidence="6">ChiBcec1-1630</strain>
    </source>
</reference>
<dbReference type="InterPro" id="IPR001789">
    <property type="entry name" value="Sig_transdc_resp-reg_receiver"/>
</dbReference>
<dbReference type="PROSITE" id="PS50930">
    <property type="entry name" value="HTH_LYTTR"/>
    <property type="match status" value="1"/>
</dbReference>
<evidence type="ECO:0000259" key="4">
    <source>
        <dbReference type="PROSITE" id="PS50110"/>
    </source>
</evidence>
<dbReference type="SMART" id="SM00448">
    <property type="entry name" value="REC"/>
    <property type="match status" value="1"/>
</dbReference>
<comment type="caution">
    <text evidence="6">The sequence shown here is derived from an EMBL/GenBank/DDBJ whole genome shotgun (WGS) entry which is preliminary data.</text>
</comment>
<protein>
    <recommendedName>
        <fullName evidence="1">Stage 0 sporulation protein A homolog</fullName>
    </recommendedName>
</protein>
<name>A0A9D2TRP9_9FIRM</name>
<dbReference type="InterPro" id="IPR011006">
    <property type="entry name" value="CheY-like_superfamily"/>
</dbReference>
<dbReference type="GO" id="GO:0003677">
    <property type="term" value="F:DNA binding"/>
    <property type="evidence" value="ECO:0007669"/>
    <property type="project" value="UniProtKB-KW"/>
</dbReference>
<evidence type="ECO:0000256" key="1">
    <source>
        <dbReference type="ARBA" id="ARBA00018672"/>
    </source>
</evidence>
<dbReference type="EMBL" id="DWVS01000031">
    <property type="protein sequence ID" value="HJC86685.1"/>
    <property type="molecule type" value="Genomic_DNA"/>
</dbReference>
<dbReference type="AlphaFoldDB" id="A0A9D2TRP9"/>
<dbReference type="InterPro" id="IPR007492">
    <property type="entry name" value="LytTR_DNA-bd_dom"/>
</dbReference>
<dbReference type="PANTHER" id="PTHR37299">
    <property type="entry name" value="TRANSCRIPTIONAL REGULATOR-RELATED"/>
    <property type="match status" value="1"/>
</dbReference>
<dbReference type="Gene3D" id="3.40.50.2300">
    <property type="match status" value="1"/>
</dbReference>
<evidence type="ECO:0000256" key="2">
    <source>
        <dbReference type="ARBA" id="ARBA00024867"/>
    </source>
</evidence>
<feature type="modified residue" description="4-aspartylphosphate" evidence="3">
    <location>
        <position position="59"/>
    </location>
</feature>
<dbReference type="Pfam" id="PF00072">
    <property type="entry name" value="Response_reg"/>
    <property type="match status" value="1"/>
</dbReference>
<dbReference type="Proteomes" id="UP000823922">
    <property type="component" value="Unassembled WGS sequence"/>
</dbReference>
<evidence type="ECO:0000256" key="3">
    <source>
        <dbReference type="PROSITE-ProRule" id="PRU00169"/>
    </source>
</evidence>
<keyword evidence="6" id="KW-0238">DNA-binding</keyword>
<dbReference type="Pfam" id="PF04397">
    <property type="entry name" value="LytTR"/>
    <property type="match status" value="1"/>
</dbReference>
<sequence length="242" mass="28331">MLQIGICDDETVIAARMEELIFETCRAEGIQAGVEVFYSGNTLLEEVHRGTCYDLLYLDIHMQKGNGISAAEQIRKLDDNVLLIFVSGYDQYLMELFRLDVFEFVKKPFEKESFVQTFLRAVRKVGEKSHYFVYAYRGEEFKLPCMEILYFESRGRKIWIHMKNGETAFFNGKLSDVEEKLRGGKVPFLRIHQSYLVNYHFIRSRNRSEVRLLNHIVLPIAEDRRKDFGREYGKLLGGEIDV</sequence>
<accession>A0A9D2TRP9</accession>
<feature type="domain" description="Response regulatory" evidence="4">
    <location>
        <begin position="3"/>
        <end position="122"/>
    </location>
</feature>
<evidence type="ECO:0000313" key="6">
    <source>
        <dbReference type="EMBL" id="HJC86685.1"/>
    </source>
</evidence>
<dbReference type="GO" id="GO:0000156">
    <property type="term" value="F:phosphorelay response regulator activity"/>
    <property type="evidence" value="ECO:0007669"/>
    <property type="project" value="InterPro"/>
</dbReference>
<dbReference type="SUPFAM" id="SSF52172">
    <property type="entry name" value="CheY-like"/>
    <property type="match status" value="1"/>
</dbReference>
<dbReference type="PANTHER" id="PTHR37299:SF1">
    <property type="entry name" value="STAGE 0 SPORULATION PROTEIN A HOMOLOG"/>
    <property type="match status" value="1"/>
</dbReference>
<dbReference type="PROSITE" id="PS50110">
    <property type="entry name" value="RESPONSE_REGULATORY"/>
    <property type="match status" value="1"/>
</dbReference>
<gene>
    <name evidence="6" type="ORF">H9926_01540</name>
</gene>